<dbReference type="Pfam" id="PF15781">
    <property type="entry name" value="ParE-like_toxin"/>
    <property type="match status" value="1"/>
</dbReference>
<dbReference type="Proteomes" id="UP001058120">
    <property type="component" value="Chromosome"/>
</dbReference>
<organism evidence="1 2">
    <name type="scientific">Taurinivorans muris</name>
    <dbReference type="NCBI Taxonomy" id="2787751"/>
    <lineage>
        <taxon>Bacteria</taxon>
        <taxon>Pseudomonadati</taxon>
        <taxon>Thermodesulfobacteriota</taxon>
        <taxon>Desulfovibrionia</taxon>
        <taxon>Desulfovibrionales</taxon>
        <taxon>Desulfovibrionaceae</taxon>
        <taxon>Taurinivorans</taxon>
    </lineage>
</organism>
<protein>
    <submittedName>
        <fullName evidence="1">Type II toxin-antitoxin system RelE/ParE family toxin</fullName>
    </submittedName>
</protein>
<keyword evidence="2" id="KW-1185">Reference proteome</keyword>
<sequence>MCRFQTNTFKKAYKKLHENQLKAVNEAIRDSMKDPKLGILKKGDLNIVRVYKFKISTQLMLLAYSFEEHTLILTLLG</sequence>
<reference evidence="1" key="1">
    <citation type="submission" date="2020-12" db="EMBL/GenBank/DDBJ databases">
        <title>Taurinivorans muris gen. nov., sp. nov., fundamental and realized metabolic niche of a ubiquitous sulfidogenic bacterium in the murine intestine.</title>
        <authorList>
            <person name="Ye H."/>
            <person name="Hanson B.T."/>
            <person name="Loy A."/>
        </authorList>
    </citation>
    <scope>NUCLEOTIDE SEQUENCE</scope>
    <source>
        <strain evidence="1">LT0009</strain>
    </source>
</reference>
<name>A0ABY5Y3M1_9BACT</name>
<evidence type="ECO:0000313" key="1">
    <source>
        <dbReference type="EMBL" id="UWX06765.1"/>
    </source>
</evidence>
<accession>A0ABY5Y3M1</accession>
<dbReference type="EMBL" id="CP065938">
    <property type="protein sequence ID" value="UWX06765.1"/>
    <property type="molecule type" value="Genomic_DNA"/>
</dbReference>
<gene>
    <name evidence="1" type="ORF">JBF11_07285</name>
</gene>
<proteinExistence type="predicted"/>
<evidence type="ECO:0000313" key="2">
    <source>
        <dbReference type="Proteomes" id="UP001058120"/>
    </source>
</evidence>
<dbReference type="InterPro" id="IPR031552">
    <property type="entry name" value="ParE-like_toxin"/>
</dbReference>